<dbReference type="Gene3D" id="1.10.110.10">
    <property type="entry name" value="Plant lipid-transfer and hydrophobic proteins"/>
    <property type="match status" value="1"/>
</dbReference>
<feature type="signal peptide" evidence="1">
    <location>
        <begin position="1"/>
        <end position="24"/>
    </location>
</feature>
<reference evidence="3" key="1">
    <citation type="submission" date="2020-01" db="EMBL/GenBank/DDBJ databases">
        <authorList>
            <person name="Mishra B."/>
        </authorList>
    </citation>
    <scope>NUCLEOTIDE SEQUENCE [LARGE SCALE GENOMIC DNA]</scope>
</reference>
<dbReference type="PANTHER" id="PTHR33286:SF41">
    <property type="entry name" value="PROTEASE INHIBITOR_SEED STORAGE_LIPID TRANSFER FAMILY PROTEIN"/>
    <property type="match status" value="1"/>
</dbReference>
<dbReference type="SUPFAM" id="SSF47699">
    <property type="entry name" value="Bifunctional inhibitor/lipid-transfer protein/seed storage 2S albumin"/>
    <property type="match status" value="1"/>
</dbReference>
<evidence type="ECO:0000256" key="1">
    <source>
        <dbReference type="SAM" id="SignalP"/>
    </source>
</evidence>
<dbReference type="EMBL" id="CACVBM020000011">
    <property type="protein sequence ID" value="CAA7012958.1"/>
    <property type="molecule type" value="Genomic_DNA"/>
</dbReference>
<name>A0A6D2HH14_9BRAS</name>
<dbReference type="AlphaFoldDB" id="A0A6D2HH14"/>
<evidence type="ECO:0000313" key="4">
    <source>
        <dbReference type="Proteomes" id="UP000467841"/>
    </source>
</evidence>
<dbReference type="OrthoDB" id="1055295at2759"/>
<keyword evidence="4" id="KW-1185">Reference proteome</keyword>
<dbReference type="Pfam" id="PF14368">
    <property type="entry name" value="LTP_2"/>
    <property type="match status" value="1"/>
</dbReference>
<dbReference type="PANTHER" id="PTHR33286">
    <property type="entry name" value="BIFUNCTIONAL INHIBITOR/LIPID-TRANSFER PROTEIN/SEED STORAGE 2S ALBUMIN SUPERFAMILY PROTEIN"/>
    <property type="match status" value="1"/>
</dbReference>
<organism evidence="3 4">
    <name type="scientific">Microthlaspi erraticum</name>
    <dbReference type="NCBI Taxonomy" id="1685480"/>
    <lineage>
        <taxon>Eukaryota</taxon>
        <taxon>Viridiplantae</taxon>
        <taxon>Streptophyta</taxon>
        <taxon>Embryophyta</taxon>
        <taxon>Tracheophyta</taxon>
        <taxon>Spermatophyta</taxon>
        <taxon>Magnoliopsida</taxon>
        <taxon>eudicotyledons</taxon>
        <taxon>Gunneridae</taxon>
        <taxon>Pentapetalae</taxon>
        <taxon>rosids</taxon>
        <taxon>malvids</taxon>
        <taxon>Brassicales</taxon>
        <taxon>Brassicaceae</taxon>
        <taxon>Coluteocarpeae</taxon>
        <taxon>Microthlaspi</taxon>
    </lineage>
</organism>
<feature type="chain" id="PRO_5025691148" description="Bifunctional inhibitor/plant lipid transfer protein/seed storage helical domain-containing protein" evidence="1">
    <location>
        <begin position="25"/>
        <end position="108"/>
    </location>
</feature>
<protein>
    <recommendedName>
        <fullName evidence="2">Bifunctional inhibitor/plant lipid transfer protein/seed storage helical domain-containing protein</fullName>
    </recommendedName>
</protein>
<feature type="domain" description="Bifunctional inhibitor/plant lipid transfer protein/seed storage helical" evidence="2">
    <location>
        <begin position="21"/>
        <end position="105"/>
    </location>
</feature>
<accession>A0A6D2HH14</accession>
<dbReference type="InterPro" id="IPR016140">
    <property type="entry name" value="Bifunc_inhib/LTP/seed_store"/>
</dbReference>
<comment type="caution">
    <text evidence="3">The sequence shown here is derived from an EMBL/GenBank/DDBJ whole genome shotgun (WGS) entry which is preliminary data.</text>
</comment>
<evidence type="ECO:0000259" key="2">
    <source>
        <dbReference type="Pfam" id="PF14368"/>
    </source>
</evidence>
<dbReference type="InterPro" id="IPR036312">
    <property type="entry name" value="Bifun_inhib/LTP/seed_sf"/>
</dbReference>
<proteinExistence type="predicted"/>
<gene>
    <name evidence="3" type="ORF">MERR_LOCUS192</name>
</gene>
<keyword evidence="1" id="KW-0732">Signal</keyword>
<evidence type="ECO:0000313" key="3">
    <source>
        <dbReference type="EMBL" id="CAA7012958.1"/>
    </source>
</evidence>
<dbReference type="Proteomes" id="UP000467841">
    <property type="component" value="Unassembled WGS sequence"/>
</dbReference>
<sequence length="108" mass="11383">MMRSYTILPMFMLTLLLVTRSASSQGSAPCSQLEISQNLDYCGAALILGAPLVPPLGVCCATVKMNKMQCICEGVTETFSQTYDVNKLPKLSQACGDILAPGSSCGGK</sequence>